<dbReference type="RefSeq" id="XP_055868041.1">
    <property type="nucleotide sequence ID" value="XM_056012066.1"/>
</dbReference>
<evidence type="ECO:0000313" key="9">
    <source>
        <dbReference type="RefSeq" id="XP_055868038.1"/>
    </source>
</evidence>
<proteinExistence type="predicted"/>
<dbReference type="RefSeq" id="XP_055868043.1">
    <property type="nucleotide sequence ID" value="XM_056012068.1"/>
</dbReference>
<evidence type="ECO:0000313" key="3">
    <source>
        <dbReference type="RefSeq" id="XP_013077316.2"/>
    </source>
</evidence>
<evidence type="ECO:0000313" key="10">
    <source>
        <dbReference type="RefSeq" id="XP_055868039.1"/>
    </source>
</evidence>
<evidence type="ECO:0000313" key="12">
    <source>
        <dbReference type="RefSeq" id="XP_055868041.1"/>
    </source>
</evidence>
<organism evidence="1 6">
    <name type="scientific">Biomphalaria glabrata</name>
    <name type="common">Bloodfluke planorb</name>
    <name type="synonym">Freshwater snail</name>
    <dbReference type="NCBI Taxonomy" id="6526"/>
    <lineage>
        <taxon>Eukaryota</taxon>
        <taxon>Metazoa</taxon>
        <taxon>Spiralia</taxon>
        <taxon>Lophotrochozoa</taxon>
        <taxon>Mollusca</taxon>
        <taxon>Gastropoda</taxon>
        <taxon>Heterobranchia</taxon>
        <taxon>Euthyneura</taxon>
        <taxon>Panpulmonata</taxon>
        <taxon>Hygrophila</taxon>
        <taxon>Lymnaeoidea</taxon>
        <taxon>Planorbidae</taxon>
        <taxon>Biomphalaria</taxon>
    </lineage>
</organism>
<evidence type="ECO:0000313" key="1">
    <source>
        <dbReference type="Proteomes" id="UP001165740"/>
    </source>
</evidence>
<gene>
    <name evidence="2 3 4 5 6 7 8 9 10 11 12 13" type="primary">LOC106063478</name>
</gene>
<dbReference type="RefSeq" id="XP_055868038.1">
    <property type="nucleotide sequence ID" value="XM_056012063.1"/>
</dbReference>
<dbReference type="RefSeq" id="XP_055868036.1">
    <property type="nucleotide sequence ID" value="XM_056012061.1"/>
</dbReference>
<sequence length="704" mass="80777">MAESELLESFEDSDAITSMPAKKKKKWYHQNFREEWLDDPEFADWLQPDENDRTCSYCIYCKASLKHANRSMLMSHKKTSKHKKYTEGKKGAKDTFKVEMLIKRKKLSEEENVARAGLLLAGFFTEHRLSYHNVGHLVEVLKKAFVNSTIARKSEIDASKLAYLIQDGIAYHGKLEISEICQNQKFSILINLNSDPLATQLTAIVVRFFDTNKQDLVDVLFDTVTPDTDTVESLYNAVKLLLISKNIPLDNIIGYGSNNCLNDGFYSLLKADVPTVFTVACDWNSMSICFSQALKVIPSDVETFLHEVSLCFVNGGKALMDYGMNPELVRVTQLKLQESSQTVRDEYLITVILEQWQTLLIYFQAEVKNERDNDLVPVYNTFIARGTKHMLTFLQYILQKINSFNIEFYSEEFRLHMLHTLITNIYREFLGCFILDDVLSKYKLSEIDPTNVSIQKDLDDVYFGASLMTLFLQEPLAGREKPIKAYFLQFLIELSCQIRANFSLAENGILASLDILDPTIVQSHRKAPPSLAKLALHFPNLVPENKLNELDDQWRAFRISKEFLFTEMSIPQYWFLLRNVKDATGKSKFALLSQFMTNLAVLPHSSASVEKIFCQINIIKGKYKSVLKAESAKDRLIARQMLVRKSKTCSSWEPSKELITDAAQNTCLKRKESRLELYRAMPGMPAKDELMDIDQSDESDREQI</sequence>
<dbReference type="RefSeq" id="XP_055868039.1">
    <property type="nucleotide sequence ID" value="XM_056012064.1"/>
</dbReference>
<dbReference type="RefSeq" id="XP_013077316.2">
    <property type="nucleotide sequence ID" value="XM_013221862.2"/>
</dbReference>
<evidence type="ECO:0000313" key="13">
    <source>
        <dbReference type="RefSeq" id="XP_055868043.1"/>
    </source>
</evidence>
<evidence type="ECO:0000313" key="7">
    <source>
        <dbReference type="RefSeq" id="XP_055868036.1"/>
    </source>
</evidence>
<dbReference type="AlphaFoldDB" id="A0A9U8E940"/>
<dbReference type="RefSeq" id="XP_013077317.2">
    <property type="nucleotide sequence ID" value="XM_013221863.2"/>
</dbReference>
<dbReference type="Proteomes" id="UP001165740">
    <property type="component" value="Chromosome 15"/>
</dbReference>
<dbReference type="RefSeq" id="XP_013077318.2">
    <property type="nucleotide sequence ID" value="XM_013221864.2"/>
</dbReference>
<dbReference type="PANTHER" id="PTHR37162:SF1">
    <property type="entry name" value="BED-TYPE DOMAIN-CONTAINING PROTEIN"/>
    <property type="match status" value="1"/>
</dbReference>
<evidence type="ECO:0000313" key="4">
    <source>
        <dbReference type="RefSeq" id="XP_013077317.2"/>
    </source>
</evidence>
<evidence type="ECO:0000313" key="8">
    <source>
        <dbReference type="RefSeq" id="XP_055868037.1"/>
    </source>
</evidence>
<dbReference type="RefSeq" id="XP_013077319.2">
    <property type="nucleotide sequence ID" value="XM_013221865.2"/>
</dbReference>
<dbReference type="PANTHER" id="PTHR37162">
    <property type="entry name" value="HAT FAMILY DIMERISATION DOMAINCONTAINING PROTEIN-RELATED"/>
    <property type="match status" value="1"/>
</dbReference>
<protein>
    <submittedName>
        <fullName evidence="2 3">Uncharacterized protein LOC106063478</fullName>
    </submittedName>
</protein>
<evidence type="ECO:0000313" key="11">
    <source>
        <dbReference type="RefSeq" id="XP_055868040.1"/>
    </source>
</evidence>
<dbReference type="GeneID" id="106063478"/>
<name>A0A9U8E940_BIOGL</name>
<keyword evidence="1" id="KW-1185">Reference proteome</keyword>
<evidence type="ECO:0000313" key="5">
    <source>
        <dbReference type="RefSeq" id="XP_013077318.2"/>
    </source>
</evidence>
<accession>A0A9U8E940</accession>
<dbReference type="RefSeq" id="XP_055868037.1">
    <property type="nucleotide sequence ID" value="XM_056012062.1"/>
</dbReference>
<evidence type="ECO:0000313" key="2">
    <source>
        <dbReference type="RefSeq" id="XP_013077315.2"/>
    </source>
</evidence>
<dbReference type="RefSeq" id="XP_055868040.1">
    <property type="nucleotide sequence ID" value="XM_056012065.1"/>
</dbReference>
<reference evidence="2 3" key="1">
    <citation type="submission" date="2025-04" db="UniProtKB">
        <authorList>
            <consortium name="RefSeq"/>
        </authorList>
    </citation>
    <scope>IDENTIFICATION</scope>
</reference>
<evidence type="ECO:0000313" key="6">
    <source>
        <dbReference type="RefSeq" id="XP_013077319.2"/>
    </source>
</evidence>
<dbReference type="OMA" id="PAAMYFE"/>
<dbReference type="RefSeq" id="XP_013077315.2">
    <property type="nucleotide sequence ID" value="XM_013221861.2"/>
</dbReference>